<proteinExistence type="predicted"/>
<dbReference type="RefSeq" id="WP_196147579.1">
    <property type="nucleotide sequence ID" value="NZ_JADMLG010000001.1"/>
</dbReference>
<name>A0A931I5M3_9NOCA</name>
<dbReference type="AlphaFoldDB" id="A0A931I5M3"/>
<comment type="caution">
    <text evidence="1">The sequence shown here is derived from an EMBL/GenBank/DDBJ whole genome shotgun (WGS) entry which is preliminary data.</text>
</comment>
<dbReference type="EMBL" id="JADMLG010000001">
    <property type="protein sequence ID" value="MBH0775302.1"/>
    <property type="molecule type" value="Genomic_DNA"/>
</dbReference>
<evidence type="ECO:0000313" key="1">
    <source>
        <dbReference type="EMBL" id="MBH0775302.1"/>
    </source>
</evidence>
<gene>
    <name evidence="1" type="ORF">IT779_03260</name>
</gene>
<protein>
    <submittedName>
        <fullName evidence="1">Uncharacterized protein</fullName>
    </submittedName>
</protein>
<dbReference type="Proteomes" id="UP000655751">
    <property type="component" value="Unassembled WGS sequence"/>
</dbReference>
<accession>A0A931I5M3</accession>
<sequence length="127" mass="13256">MDPVSLGIAAAALLASKFGEEIATAAADSRRAIARLRALVVEKLGRVAETGAVEAVSGAPAKWEDRANTAERISAAAEADPEFADEVRRLVSSACADGEVEAFVAYAFDHARQVNLRGDNFGVINLG</sequence>
<keyword evidence="2" id="KW-1185">Reference proteome</keyword>
<evidence type="ECO:0000313" key="2">
    <source>
        <dbReference type="Proteomes" id="UP000655751"/>
    </source>
</evidence>
<organism evidence="1 2">
    <name type="scientific">Nocardia bovistercoris</name>
    <dbReference type="NCBI Taxonomy" id="2785916"/>
    <lineage>
        <taxon>Bacteria</taxon>
        <taxon>Bacillati</taxon>
        <taxon>Actinomycetota</taxon>
        <taxon>Actinomycetes</taxon>
        <taxon>Mycobacteriales</taxon>
        <taxon>Nocardiaceae</taxon>
        <taxon>Nocardia</taxon>
    </lineage>
</organism>
<reference evidence="1" key="1">
    <citation type="submission" date="2020-11" db="EMBL/GenBank/DDBJ databases">
        <title>Nocardia NEAU-351.nov., a novel actinomycete isolated from the cow dung.</title>
        <authorList>
            <person name="Zhang X."/>
        </authorList>
    </citation>
    <scope>NUCLEOTIDE SEQUENCE</scope>
    <source>
        <strain evidence="1">NEAU-351</strain>
    </source>
</reference>